<keyword evidence="1" id="KW-0406">Ion transport</keyword>
<protein>
    <recommendedName>
        <fullName evidence="4">Cyclic nucleotide-binding domain-containing protein</fullName>
    </recommendedName>
</protein>
<keyword evidence="1" id="KW-0813">Transport</keyword>
<feature type="transmembrane region" description="Helical" evidence="3">
    <location>
        <begin position="1767"/>
        <end position="1793"/>
    </location>
</feature>
<keyword evidence="6" id="KW-1185">Reference proteome</keyword>
<dbReference type="EMBL" id="JAHIBW010000017">
    <property type="protein sequence ID" value="KAG7302826.1"/>
    <property type="molecule type" value="Genomic_DNA"/>
</dbReference>
<feature type="transmembrane region" description="Helical" evidence="3">
    <location>
        <begin position="632"/>
        <end position="655"/>
    </location>
</feature>
<evidence type="ECO:0000256" key="2">
    <source>
        <dbReference type="SAM" id="MobiDB-lite"/>
    </source>
</evidence>
<keyword evidence="3" id="KW-0812">Transmembrane</keyword>
<feature type="domain" description="Cyclic nucleotide-binding" evidence="4">
    <location>
        <begin position="376"/>
        <end position="494"/>
    </location>
</feature>
<organism evidence="5 6">
    <name type="scientific">Plutella xylostella</name>
    <name type="common">Diamondback moth</name>
    <name type="synonym">Plutella maculipennis</name>
    <dbReference type="NCBI Taxonomy" id="51655"/>
    <lineage>
        <taxon>Eukaryota</taxon>
        <taxon>Metazoa</taxon>
        <taxon>Ecdysozoa</taxon>
        <taxon>Arthropoda</taxon>
        <taxon>Hexapoda</taxon>
        <taxon>Insecta</taxon>
        <taxon>Pterygota</taxon>
        <taxon>Neoptera</taxon>
        <taxon>Endopterygota</taxon>
        <taxon>Lepidoptera</taxon>
        <taxon>Glossata</taxon>
        <taxon>Ditrysia</taxon>
        <taxon>Yponomeutoidea</taxon>
        <taxon>Plutellidae</taxon>
        <taxon>Plutella</taxon>
    </lineage>
</organism>
<dbReference type="Gene3D" id="2.60.120.10">
    <property type="entry name" value="Jelly Rolls"/>
    <property type="match status" value="4"/>
</dbReference>
<feature type="transmembrane region" description="Helical" evidence="3">
    <location>
        <begin position="88"/>
        <end position="109"/>
    </location>
</feature>
<feature type="domain" description="Cyclic nucleotide-binding" evidence="4">
    <location>
        <begin position="1428"/>
        <end position="1544"/>
    </location>
</feature>
<dbReference type="SMART" id="SM00100">
    <property type="entry name" value="cNMP"/>
    <property type="match status" value="4"/>
</dbReference>
<reference evidence="5 6" key="1">
    <citation type="submission" date="2021-06" db="EMBL/GenBank/DDBJ databases">
        <title>A haploid diamondback moth (Plutella xylostella L.) genome assembly resolves 31 chromosomes and identifies a diamide resistance mutation.</title>
        <authorList>
            <person name="Ward C.M."/>
            <person name="Perry K.D."/>
            <person name="Baker G."/>
            <person name="Powis K."/>
            <person name="Heckel D.G."/>
            <person name="Baxter S.W."/>
        </authorList>
    </citation>
    <scope>NUCLEOTIDE SEQUENCE [LARGE SCALE GENOMIC DNA]</scope>
    <source>
        <strain evidence="5 6">LV</strain>
        <tissue evidence="5">Single pupa</tissue>
    </source>
</reference>
<evidence type="ECO:0000256" key="3">
    <source>
        <dbReference type="SAM" id="Phobius"/>
    </source>
</evidence>
<dbReference type="Gene3D" id="1.10.287.70">
    <property type="match status" value="3"/>
</dbReference>
<dbReference type="CDD" id="cd00038">
    <property type="entry name" value="CAP_ED"/>
    <property type="match status" value="4"/>
</dbReference>
<feature type="compositionally biased region" description="Polar residues" evidence="2">
    <location>
        <begin position="8"/>
        <end position="22"/>
    </location>
</feature>
<feature type="transmembrane region" description="Helical" evidence="3">
    <location>
        <begin position="55"/>
        <end position="76"/>
    </location>
</feature>
<evidence type="ECO:0000256" key="1">
    <source>
        <dbReference type="ARBA" id="ARBA00023286"/>
    </source>
</evidence>
<dbReference type="Gene3D" id="1.10.287.630">
    <property type="entry name" value="Helix hairpin bin"/>
    <property type="match status" value="1"/>
</dbReference>
<sequence length="2078" mass="237965">MIGPDDTLSFNPSLSRGSQLTSAPLAAGRRGPVGARLRGQWLWEGRWRPLTLRAVLAPGHAAWQTIILVSVVYTYTMQLLILNYMDSAPWWLNLSLLLCSLLYFCDLVLHILHRKWLLVRINIRTRRRNLLTLVFDAVTLMMPSFWIDIYTLQPSYLRYFAIVSRWLEVLRIYRYVVHFWILNAGMQSHRKLLYMFEHVSITALVLHGAACLWFQSHRTLGEAGWGTLQYPMQGRIDNVAYDSYLSCWYYAASRLCNVIFGDTYPLTNRDKWVTAAVMLVGFVLSRYTFIGLLSSHLVNEESRRVRFIDQFHHMARCLKQYGAPRWLAGQALRYKRELWTMKQGVVESPHVSTLPLPLQRELIFDINIKHFQRSLLFRDTDEAFLRQLSLLFQHQVYLEGQVVWAQGVVKGGLVCVRRGVVELLSEEDDESPMIAFGEGTVLGELSLFYSIPAKVTIKAATYVEIQLLKRTDFMRAMSEQPALLQEIRKKINQRLENSKTRQEQIENYEEGDSRLIRTRYRPMKVLKDFLTGVEEEYVAFSDDSHMYYRDVHNERKPKFTSEYLDLYNISHNVTTVDVPRICLKSSFPWILEPDTSFTIMFDVVHVVMILYVCTVLPYAVIFRPGFFTWEPMVTTIAKIGLVLQIYIQLTTAIITKNTKLVTVKEIAEAKMAIAGFYLDILSVFPLSIFCEFFDEDRQTVLVQLAQICPMLQFWHVWDYMNKWDRNFYSNLKLMCVVKYAITYVIFAYWSSCFLFLFACPRDICVSTSWMSQLMYLETKVLVISQAKHEHALAASMFLGTSVLTGAGQADVTPGRSDLPWIIIMILVGLYLSSFYTAKLCSIYILLNQRKLMFKESMRELFYFLSSNHVSSKIKSRVEKFFRAQCAVSNEEIFGDMSADIQQEVLYIEMVETLLTCPLFQGCSRDWLQTAAARARCVLLPAGELLQHAADIGRDIFVLQKGHCNILNHTGKIVSSAGPGANFGVMEMLYGLPKVYTVVTTTACSLLHLEYSALVQCLSIFPDVMEPIAAVIEDVDLERMASKFVEAKPLSGRLDAKVNRIAQEIKESFVIADDRSEYVAAFNTLGIMRFLRYLVIPGCITPHGIFLKLWCALRFFVAVYYIVTGPYNIATQKHQFPQNPSTDWVDIVLYCDMVLMSYVGYYDARSLLITHPLLTISHYLKHAFWLDLVTVFPVEEVFRLVNYESSIDIYRINRLLQIFRITGAFYYLESDIMRLNQAIVLFRFLPIAVTIVNLATALVFMDHCTPFMTPNNTYIMVTCSRQLITGKENIEKYAVSEYINTFDWIYSMFFGCGCTITDISSRGDMVVVSGLVLVGCLYFGLMYGHAAAARAAATAALLTHVEKTRDLYDFLYQNNVEPMLTEKTLKYFEYVWKRTKGSNPQQICRQLNSALMEDTLVSIYERTLREVPLFAAADRSFIRVVTQHLQEMYFLKGETVLQCKDVQGYVYIIYRGKVDVLSSYNEMITCMGPGGMFGNFTGQSLACSEVSIYASRSLDLLVIPSQTFFNLIKYYPKIQAPLKKAFERSKDYIMPISMDVDDDASSDSEGTADDVAGDAQSTHDSRSGSVSDMSRERINVVSISMRSSQSNLSQSRSGASVSTLQSFSPFNLLIPGSLMFQYFGYLMCFVSTLNYVLVLYDLVSRHQCLALYWLHYPIDVLSYLQLYVSMHAARVNKRGELMLEPQRCRRAYFSQRWQAWSDLVANLPLELICFAFTPPSSVLHYTRANKLLRIKYLLEFYKKTSKELTNNLTTLNIVVTVCVATALLHSAVCVWLAYMLATAPACVVRTYRLRQLDDLLQRRWDYTTSFYVLISEFTSAGGEEFSLSGLVPFIILGVLLSSGKVLAAVTVATSMQLTYSTQFALNIYEKRSKELVDMLKNQGLSNFQLNKLLVYIRQLWQTERGRQLPALIRQTPYVRRCDLMAAMFGQHLRNCYIFADTGEPFLRQLTVLLDYTIFFPGNYIVVAGDSDARMFWLHAGAVSVVSATGVTETKQELLRPGDTFGVIQGLNRGVPHCFSYKAETKVSVLSLSLDAWRPLLPFFPSAQRKIMDRAELLFTDQIL</sequence>
<feature type="compositionally biased region" description="Acidic residues" evidence="2">
    <location>
        <begin position="1558"/>
        <end position="1571"/>
    </location>
</feature>
<dbReference type="PANTHER" id="PTHR45638">
    <property type="entry name" value="CYCLIC NUCLEOTIDE-GATED CATION CHANNEL SUBUNIT A"/>
    <property type="match status" value="1"/>
</dbReference>
<feature type="transmembrane region" description="Helical" evidence="3">
    <location>
        <begin position="599"/>
        <end position="620"/>
    </location>
</feature>
<feature type="transmembrane region" description="Helical" evidence="3">
    <location>
        <begin position="737"/>
        <end position="758"/>
    </location>
</feature>
<feature type="transmembrane region" description="Helical" evidence="3">
    <location>
        <begin position="130"/>
        <end position="147"/>
    </location>
</feature>
<feature type="transmembrane region" description="Helical" evidence="3">
    <location>
        <begin position="1637"/>
        <end position="1658"/>
    </location>
</feature>
<name>A0ABQ7QC59_PLUXY</name>
<accession>A0ABQ7QC59</accession>
<gene>
    <name evidence="5" type="ORF">JYU34_012806</name>
</gene>
<dbReference type="PROSITE" id="PS50042">
    <property type="entry name" value="CNMP_BINDING_3"/>
    <property type="match status" value="4"/>
</dbReference>
<keyword evidence="3" id="KW-1133">Transmembrane helix</keyword>
<feature type="transmembrane region" description="Helical" evidence="3">
    <location>
        <begin position="1324"/>
        <end position="1342"/>
    </location>
</feature>
<dbReference type="InterPro" id="IPR014710">
    <property type="entry name" value="RmlC-like_jellyroll"/>
</dbReference>
<feature type="transmembrane region" description="Helical" evidence="3">
    <location>
        <begin position="820"/>
        <end position="846"/>
    </location>
</feature>
<dbReference type="Proteomes" id="UP000823941">
    <property type="component" value="Chromosome 17"/>
</dbReference>
<proteinExistence type="predicted"/>
<feature type="transmembrane region" description="Helical" evidence="3">
    <location>
        <begin position="272"/>
        <end position="294"/>
    </location>
</feature>
<keyword evidence="1" id="KW-1071">Ligand-gated ion channel</keyword>
<feature type="transmembrane region" description="Helical" evidence="3">
    <location>
        <begin position="1239"/>
        <end position="1260"/>
    </location>
</feature>
<keyword evidence="1" id="KW-0407">Ion channel</keyword>
<dbReference type="SUPFAM" id="SSF81324">
    <property type="entry name" value="Voltage-gated potassium channels"/>
    <property type="match status" value="2"/>
</dbReference>
<dbReference type="InterPro" id="IPR018490">
    <property type="entry name" value="cNMP-bd_dom_sf"/>
</dbReference>
<evidence type="ECO:0000313" key="6">
    <source>
        <dbReference type="Proteomes" id="UP000823941"/>
    </source>
</evidence>
<dbReference type="InterPro" id="IPR050866">
    <property type="entry name" value="CNG_cation_channel"/>
</dbReference>
<feature type="region of interest" description="Disordered" evidence="2">
    <location>
        <begin position="1"/>
        <end position="27"/>
    </location>
</feature>
<evidence type="ECO:0000259" key="4">
    <source>
        <dbReference type="PROSITE" id="PS50042"/>
    </source>
</evidence>
<dbReference type="Pfam" id="PF00027">
    <property type="entry name" value="cNMP_binding"/>
    <property type="match status" value="3"/>
</dbReference>
<feature type="domain" description="Cyclic nucleotide-binding" evidence="4">
    <location>
        <begin position="1952"/>
        <end position="2055"/>
    </location>
</feature>
<dbReference type="SUPFAM" id="SSF51206">
    <property type="entry name" value="cAMP-binding domain-like"/>
    <property type="match status" value="4"/>
</dbReference>
<keyword evidence="3" id="KW-0472">Membrane</keyword>
<feature type="region of interest" description="Disordered" evidence="2">
    <location>
        <begin position="1558"/>
        <end position="1588"/>
    </location>
</feature>
<feature type="domain" description="Cyclic nucleotide-binding" evidence="4">
    <location>
        <begin position="918"/>
        <end position="1017"/>
    </location>
</feature>
<dbReference type="PANTHER" id="PTHR45638:SF11">
    <property type="entry name" value="CYCLIC NUCLEOTIDE-GATED CATION CHANNEL SUBUNIT A"/>
    <property type="match status" value="1"/>
</dbReference>
<evidence type="ECO:0000313" key="5">
    <source>
        <dbReference type="EMBL" id="KAG7302826.1"/>
    </source>
</evidence>
<comment type="caution">
    <text evidence="5">The sequence shown here is derived from an EMBL/GenBank/DDBJ whole genome shotgun (WGS) entry which is preliminary data.</text>
</comment>
<feature type="transmembrane region" description="Helical" evidence="3">
    <location>
        <begin position="1845"/>
        <end position="1867"/>
    </location>
</feature>
<dbReference type="InterPro" id="IPR000595">
    <property type="entry name" value="cNMP-bd_dom"/>
</dbReference>